<dbReference type="GO" id="GO:0070536">
    <property type="term" value="P:protein K63-linked deubiquitination"/>
    <property type="evidence" value="ECO:0007669"/>
    <property type="project" value="InterPro"/>
</dbReference>
<dbReference type="InterPro" id="IPR037518">
    <property type="entry name" value="MPN"/>
</dbReference>
<keyword evidence="5" id="KW-0833">Ubl conjugation pathway</keyword>
<keyword evidence="12" id="KW-1185">Reference proteome</keyword>
<dbReference type="Gene3D" id="3.40.140.10">
    <property type="entry name" value="Cytidine Deaminase, domain 2"/>
    <property type="match status" value="1"/>
</dbReference>
<dbReference type="EMBL" id="JAKWBI020000524">
    <property type="protein sequence ID" value="KAJ2894142.1"/>
    <property type="molecule type" value="Genomic_DNA"/>
</dbReference>
<dbReference type="InterPro" id="IPR000555">
    <property type="entry name" value="JAMM/MPN+_dom"/>
</dbReference>
<feature type="compositionally biased region" description="Low complexity" evidence="9">
    <location>
        <begin position="347"/>
        <end position="357"/>
    </location>
</feature>
<keyword evidence="7" id="KW-0862">Zinc</keyword>
<dbReference type="CDD" id="cd08066">
    <property type="entry name" value="MPN_AMSH_like"/>
    <property type="match status" value="1"/>
</dbReference>
<dbReference type="PANTHER" id="PTHR12947:SF13">
    <property type="entry name" value="FI19924P1"/>
    <property type="match status" value="1"/>
</dbReference>
<evidence type="ECO:0000256" key="9">
    <source>
        <dbReference type="SAM" id="MobiDB-lite"/>
    </source>
</evidence>
<keyword evidence="4" id="KW-0479">Metal-binding</keyword>
<feature type="region of interest" description="Disordered" evidence="9">
    <location>
        <begin position="120"/>
        <end position="372"/>
    </location>
</feature>
<proteinExistence type="inferred from homology"/>
<dbReference type="SUPFAM" id="SSF102712">
    <property type="entry name" value="JAB1/MPN domain"/>
    <property type="match status" value="1"/>
</dbReference>
<gene>
    <name evidence="11" type="ORF">MKZ38_007907</name>
</gene>
<name>A0AAD5RIB7_9PEZI</name>
<evidence type="ECO:0000256" key="1">
    <source>
        <dbReference type="ARBA" id="ARBA00001947"/>
    </source>
</evidence>
<feature type="compositionally biased region" description="Low complexity" evidence="9">
    <location>
        <begin position="245"/>
        <end position="262"/>
    </location>
</feature>
<feature type="compositionally biased region" description="Basic and acidic residues" evidence="9">
    <location>
        <begin position="217"/>
        <end position="231"/>
    </location>
</feature>
<dbReference type="GO" id="GO:0046872">
    <property type="term" value="F:metal ion binding"/>
    <property type="evidence" value="ECO:0007669"/>
    <property type="project" value="UniProtKB-KW"/>
</dbReference>
<dbReference type="Proteomes" id="UP001201980">
    <property type="component" value="Unassembled WGS sequence"/>
</dbReference>
<reference evidence="11" key="1">
    <citation type="submission" date="2022-07" db="EMBL/GenBank/DDBJ databases">
        <title>Draft genome sequence of Zalerion maritima ATCC 34329, a (micro)plastics degrading marine fungus.</title>
        <authorList>
            <person name="Paco A."/>
            <person name="Goncalves M.F.M."/>
            <person name="Rocha-Santos T.A.P."/>
            <person name="Alves A."/>
        </authorList>
    </citation>
    <scope>NUCLEOTIDE SEQUENCE</scope>
    <source>
        <strain evidence="11">ATCC 34329</strain>
    </source>
</reference>
<dbReference type="GO" id="GO:0006508">
    <property type="term" value="P:proteolysis"/>
    <property type="evidence" value="ECO:0007669"/>
    <property type="project" value="UniProtKB-KW"/>
</dbReference>
<keyword evidence="3" id="KW-0645">Protease</keyword>
<dbReference type="GO" id="GO:0140492">
    <property type="term" value="F:metal-dependent deubiquitinase activity"/>
    <property type="evidence" value="ECO:0007669"/>
    <property type="project" value="InterPro"/>
</dbReference>
<organism evidence="11 12">
    <name type="scientific">Zalerion maritima</name>
    <dbReference type="NCBI Taxonomy" id="339359"/>
    <lineage>
        <taxon>Eukaryota</taxon>
        <taxon>Fungi</taxon>
        <taxon>Dikarya</taxon>
        <taxon>Ascomycota</taxon>
        <taxon>Pezizomycotina</taxon>
        <taxon>Sordariomycetes</taxon>
        <taxon>Lulworthiomycetidae</taxon>
        <taxon>Lulworthiales</taxon>
        <taxon>Lulworthiaceae</taxon>
        <taxon>Zalerion</taxon>
    </lineage>
</organism>
<dbReference type="PANTHER" id="PTHR12947">
    <property type="entry name" value="AMSH-LIKE PROTEASE"/>
    <property type="match status" value="1"/>
</dbReference>
<comment type="similarity">
    <text evidence="2">Belongs to the peptidase M67C family.</text>
</comment>
<evidence type="ECO:0000256" key="8">
    <source>
        <dbReference type="ARBA" id="ARBA00023049"/>
    </source>
</evidence>
<feature type="compositionally biased region" description="Basic and acidic residues" evidence="9">
    <location>
        <begin position="194"/>
        <end position="204"/>
    </location>
</feature>
<dbReference type="AlphaFoldDB" id="A0AAD5RIB7"/>
<comment type="caution">
    <text evidence="11">The sequence shown here is derived from an EMBL/GenBank/DDBJ whole genome shotgun (WGS) entry which is preliminary data.</text>
</comment>
<dbReference type="GO" id="GO:0061578">
    <property type="term" value="F:K63-linked deubiquitinase activity"/>
    <property type="evidence" value="ECO:0007669"/>
    <property type="project" value="InterPro"/>
</dbReference>
<evidence type="ECO:0000313" key="12">
    <source>
        <dbReference type="Proteomes" id="UP001201980"/>
    </source>
</evidence>
<feature type="compositionally biased region" description="Basic residues" evidence="9">
    <location>
        <begin position="172"/>
        <end position="187"/>
    </location>
</feature>
<dbReference type="FunFam" id="3.40.140.10:FF:000033">
    <property type="entry name" value="AMSH-like protease sst2"/>
    <property type="match status" value="1"/>
</dbReference>
<accession>A0AAD5RIB7</accession>
<evidence type="ECO:0000256" key="4">
    <source>
        <dbReference type="ARBA" id="ARBA00022723"/>
    </source>
</evidence>
<dbReference type="Gene3D" id="1.20.58.80">
    <property type="entry name" value="Phosphotransferase system, lactose/cellobiose-type IIA subunit"/>
    <property type="match status" value="1"/>
</dbReference>
<sequence>MDSRSSRGGSLGTGRPMTVPECVDQAKEYTFDVDIPLKIYVRSFRMIFKEANIYWGQGNLPQAYVLMYRASDLVLNQMGTHPESKSPEGKMMIKEITPQARQVIRDLEKLKPLVEAQNEEWERMAGQKKRHSDGYDDGSPPPKTRPGQGYSPTVLDPKDYNNDQVNEVLRNFSKRAAYRRGPTRRGSRTTASDYGEKRKGDVYDRYTVPVKQETDEDATRRQMEAARRQLDATDPNRFQQDGEGTPPASYSSYSSFTPSYPTLRPSKPIDLQPRATSPVTRPPFPPPITPLPPRPPKSPPRVLKTSPPRPRDITYPTKPFSPSFPGGFSQPPPPTRPEKAPFEPTPREAAQSAASPAPARPPKLTQETRPSTMALPLVSEDYVFKAADYLESGAPLRSLFIPSNLRRRFLERAEPNTRRNLETCGFLLGTIINNALFVTSLFIPQQTCTEDTCDTTNEEEMLTHCDENELLVFGWIHTHPTQTCFLSSRDLHTHMGHQLTLAESVAIVCSPRQPEYKYDIFRLTDPPGKQAILQCGRDGIFHPHDLPDRDLFRSAMGSGGHVRQLDDMQLSVTDKRKHQDNH</sequence>
<evidence type="ECO:0000256" key="7">
    <source>
        <dbReference type="ARBA" id="ARBA00022833"/>
    </source>
</evidence>
<dbReference type="PROSITE" id="PS50249">
    <property type="entry name" value="MPN"/>
    <property type="match status" value="1"/>
</dbReference>
<dbReference type="Pfam" id="PF01398">
    <property type="entry name" value="JAB"/>
    <property type="match status" value="1"/>
</dbReference>
<evidence type="ECO:0000256" key="3">
    <source>
        <dbReference type="ARBA" id="ARBA00022670"/>
    </source>
</evidence>
<dbReference type="InterPro" id="IPR044098">
    <property type="entry name" value="STAMBP/STALP-like_MPN"/>
</dbReference>
<keyword evidence="6" id="KW-0378">Hydrolase</keyword>
<evidence type="ECO:0000259" key="10">
    <source>
        <dbReference type="PROSITE" id="PS50249"/>
    </source>
</evidence>
<evidence type="ECO:0000313" key="11">
    <source>
        <dbReference type="EMBL" id="KAJ2894142.1"/>
    </source>
</evidence>
<comment type="cofactor">
    <cofactor evidence="1">
        <name>Zn(2+)</name>
        <dbReference type="ChEBI" id="CHEBI:29105"/>
    </cofactor>
</comment>
<dbReference type="GO" id="GO:0016020">
    <property type="term" value="C:membrane"/>
    <property type="evidence" value="ECO:0007669"/>
    <property type="project" value="TreeGrafter"/>
</dbReference>
<evidence type="ECO:0000256" key="6">
    <source>
        <dbReference type="ARBA" id="ARBA00022801"/>
    </source>
</evidence>
<feature type="compositionally biased region" description="Low complexity" evidence="9">
    <location>
        <begin position="320"/>
        <end position="329"/>
    </location>
</feature>
<evidence type="ECO:0000256" key="5">
    <source>
        <dbReference type="ARBA" id="ARBA00022786"/>
    </source>
</evidence>
<evidence type="ECO:0000256" key="2">
    <source>
        <dbReference type="ARBA" id="ARBA00010981"/>
    </source>
</evidence>
<dbReference type="SMART" id="SM00232">
    <property type="entry name" value="JAB_MPN"/>
    <property type="match status" value="1"/>
</dbReference>
<dbReference type="GO" id="GO:0005768">
    <property type="term" value="C:endosome"/>
    <property type="evidence" value="ECO:0007669"/>
    <property type="project" value="TreeGrafter"/>
</dbReference>
<keyword evidence="8" id="KW-0482">Metalloprotease</keyword>
<protein>
    <recommendedName>
        <fullName evidence="10">MPN domain-containing protein</fullName>
    </recommendedName>
</protein>
<feature type="domain" description="MPN" evidence="10">
    <location>
        <begin position="398"/>
        <end position="530"/>
    </location>
</feature>
<feature type="compositionally biased region" description="Pro residues" evidence="9">
    <location>
        <begin position="280"/>
        <end position="299"/>
    </location>
</feature>